<comment type="caution">
    <text evidence="1">The sequence shown here is derived from an EMBL/GenBank/DDBJ whole genome shotgun (WGS) entry which is preliminary data.</text>
</comment>
<name>A0AAN8B307_9TELE</name>
<evidence type="ECO:0000313" key="2">
    <source>
        <dbReference type="Proteomes" id="UP001335648"/>
    </source>
</evidence>
<dbReference type="Proteomes" id="UP001335648">
    <property type="component" value="Unassembled WGS sequence"/>
</dbReference>
<dbReference type="AlphaFoldDB" id="A0AAN8B307"/>
<sequence length="70" mass="7700">MAALLPAGFIAPLPDNSPVLTGWSYYPIYETLRALYEILVPVDTMMELVSAVTPQPHNGIIGEIHNAKDY</sequence>
<proteinExistence type="predicted"/>
<accession>A0AAN8B307</accession>
<reference evidence="1 2" key="1">
    <citation type="journal article" date="2023" name="Mol. Biol. Evol.">
        <title>Genomics of Secondarily Temperate Adaptation in the Only Non-Antarctic Icefish.</title>
        <authorList>
            <person name="Rivera-Colon A.G."/>
            <person name="Rayamajhi N."/>
            <person name="Minhas B.F."/>
            <person name="Madrigal G."/>
            <person name="Bilyk K.T."/>
            <person name="Yoon V."/>
            <person name="Hune M."/>
            <person name="Gregory S."/>
            <person name="Cheng C.H.C."/>
            <person name="Catchen J.M."/>
        </authorList>
    </citation>
    <scope>NUCLEOTIDE SEQUENCE [LARGE SCALE GENOMIC DNA]</scope>
    <source>
        <strain evidence="1">JC2023a</strain>
    </source>
</reference>
<dbReference type="EMBL" id="JAULUE010002066">
    <property type="protein sequence ID" value="KAK5877510.1"/>
    <property type="molecule type" value="Genomic_DNA"/>
</dbReference>
<keyword evidence="2" id="KW-1185">Reference proteome</keyword>
<gene>
    <name evidence="1" type="ORF">CesoFtcFv8_025008</name>
</gene>
<organism evidence="1 2">
    <name type="scientific">Champsocephalus esox</name>
    <name type="common">pike icefish</name>
    <dbReference type="NCBI Taxonomy" id="159716"/>
    <lineage>
        <taxon>Eukaryota</taxon>
        <taxon>Metazoa</taxon>
        <taxon>Chordata</taxon>
        <taxon>Craniata</taxon>
        <taxon>Vertebrata</taxon>
        <taxon>Euteleostomi</taxon>
        <taxon>Actinopterygii</taxon>
        <taxon>Neopterygii</taxon>
        <taxon>Teleostei</taxon>
        <taxon>Neoteleostei</taxon>
        <taxon>Acanthomorphata</taxon>
        <taxon>Eupercaria</taxon>
        <taxon>Perciformes</taxon>
        <taxon>Notothenioidei</taxon>
        <taxon>Channichthyidae</taxon>
        <taxon>Champsocephalus</taxon>
    </lineage>
</organism>
<protein>
    <submittedName>
        <fullName evidence="1">Uncharacterized protein</fullName>
    </submittedName>
</protein>
<evidence type="ECO:0000313" key="1">
    <source>
        <dbReference type="EMBL" id="KAK5877510.1"/>
    </source>
</evidence>